<organism evidence="1 2">
    <name type="scientific">Penicillium thymicola</name>
    <dbReference type="NCBI Taxonomy" id="293382"/>
    <lineage>
        <taxon>Eukaryota</taxon>
        <taxon>Fungi</taxon>
        <taxon>Dikarya</taxon>
        <taxon>Ascomycota</taxon>
        <taxon>Pezizomycotina</taxon>
        <taxon>Eurotiomycetes</taxon>
        <taxon>Eurotiomycetidae</taxon>
        <taxon>Eurotiales</taxon>
        <taxon>Aspergillaceae</taxon>
        <taxon>Penicillium</taxon>
    </lineage>
</organism>
<gene>
    <name evidence="1" type="ORF">VN97_g9420</name>
</gene>
<dbReference type="Proteomes" id="UP001227192">
    <property type="component" value="Unassembled WGS sequence"/>
</dbReference>
<reference evidence="1" key="1">
    <citation type="submission" date="2015-06" db="EMBL/GenBank/DDBJ databases">
        <authorList>
            <person name="Nguyen H."/>
        </authorList>
    </citation>
    <scope>NUCLEOTIDE SEQUENCE</scope>
    <source>
        <strain evidence="1">DAOM 180753</strain>
    </source>
</reference>
<accession>A0AAI9TCD9</accession>
<protein>
    <submittedName>
        <fullName evidence="1">Uncharacterized protein</fullName>
    </submittedName>
</protein>
<reference evidence="1" key="2">
    <citation type="journal article" date="2016" name="Fungal Biol.">
        <title>Ochratoxin A production by Penicillium thymicola.</title>
        <authorList>
            <person name="Nguyen H.D.T."/>
            <person name="McMullin D.R."/>
            <person name="Ponomareva E."/>
            <person name="Riley R."/>
            <person name="Pomraning K.R."/>
            <person name="Baker S.E."/>
            <person name="Seifert K.A."/>
        </authorList>
    </citation>
    <scope>NUCLEOTIDE SEQUENCE</scope>
    <source>
        <strain evidence="1">DAOM 180753</strain>
    </source>
</reference>
<comment type="caution">
    <text evidence="1">The sequence shown here is derived from an EMBL/GenBank/DDBJ whole genome shotgun (WGS) entry which is preliminary data.</text>
</comment>
<keyword evidence="2" id="KW-1185">Reference proteome</keyword>
<proteinExistence type="predicted"/>
<dbReference type="AlphaFoldDB" id="A0AAI9TCD9"/>
<sequence length="233" mass="26786">MITWQLDGSAGPPFAVLKYLCHSAADSNKKAIMRIYLQIPIEGTEFQRPEVRQRQAAPPRKHRELDVLKDLTLRKCPVVPSLLAYKQGKQGSDGLVPDGYITHILWDKVPGKELNQDMVWDRKSGPLREAVRAKFRDVSRCLGGAEAIWMAASRAWTGEYHLRRGYEDDACDIFYMPSDEQNRLTIFRHITGFRTPAPFKPEKRFTEVTFAEWGLAIPPNKTGWEQDITQWAW</sequence>
<evidence type="ECO:0000313" key="2">
    <source>
        <dbReference type="Proteomes" id="UP001227192"/>
    </source>
</evidence>
<evidence type="ECO:0000313" key="1">
    <source>
        <dbReference type="EMBL" id="KAJ9483964.1"/>
    </source>
</evidence>
<dbReference type="EMBL" id="LACB01000381">
    <property type="protein sequence ID" value="KAJ9483964.1"/>
    <property type="molecule type" value="Genomic_DNA"/>
</dbReference>
<name>A0AAI9TCD9_PENTH</name>